<dbReference type="SUPFAM" id="SSF89796">
    <property type="entry name" value="CoA-transferase family III (CaiB/BaiF)"/>
    <property type="match status" value="2"/>
</dbReference>
<dbReference type="PANTHER" id="PTHR48207:SF3">
    <property type="entry name" value="SUCCINATE--HYDROXYMETHYLGLUTARATE COA-TRANSFERASE"/>
    <property type="match status" value="1"/>
</dbReference>
<feature type="region of interest" description="Disordered" evidence="2">
    <location>
        <begin position="348"/>
        <end position="428"/>
    </location>
</feature>
<dbReference type="GO" id="GO:0016740">
    <property type="term" value="F:transferase activity"/>
    <property type="evidence" value="ECO:0007669"/>
    <property type="project" value="UniProtKB-KW"/>
</dbReference>
<dbReference type="EMBL" id="JAMQAW010000034">
    <property type="protein sequence ID" value="MCM2391877.1"/>
    <property type="molecule type" value="Genomic_DNA"/>
</dbReference>
<feature type="compositionally biased region" description="Basic and acidic residues" evidence="2">
    <location>
        <begin position="375"/>
        <end position="385"/>
    </location>
</feature>
<dbReference type="Gene3D" id="3.40.50.10540">
    <property type="entry name" value="Crotonobetainyl-coa:carnitine coa-transferase, domain 1"/>
    <property type="match status" value="2"/>
</dbReference>
<sequence>MVEAQENPGLLRHVVVVETGARTAVAACGGLLAQLGAEVVLIEPAHPRADHKWTDRAATAAGKRSVVIDHRTPEGREIYAELMRTADVVLRSSDLDGETGRECYDEPHRHGGEEDADVSTATRPGHSARQISCDITAFGHNGPLAGVGGSEALVEAVTGVAETTGRRDGPPVLLGVPLLEMEAAVYAASAVIAALRARRLHGFGQRLDIALYDVAVNALAAFLPLPLTGRVATRNGNRHPTLSPWNSYSARDGWVVICAPTDEQWGRLCGVMARPELIHDPLFATTTQRMENVDAIDTAVGAWTVSRSVQECVDALTEAVIPSGPVVPLAELADEPNLRHRSMVRTAHDPGADRPVLLPGCPVRWRADTPPPRVPARDGDREHIRNLVVNPDAAPGQQQPAQTPWARPAGPDDLAGSTPPGPSAPARPLDGIRVIEIGMNTVGPLAGKQLGALGADVIKVEPPRGDSNRHNAPLRPDGQSYVFALLNTDKRGLVLDLRDEHDRQSLWDLLASADVLIENLKPGSLARLGYGPQQVRASLPHLVYCSINGFGHHTVYPGRPALDTVVQAMSGLMSTTVVEGVPTKAGISASDQLGGLFGMLGVLAAIEDRETHGGPGATLDLAMQDCTAWATHRSWNTPATSGSLIVAGEAGAVLDEGGRHTPIATVDEVLAQQQTTARNLIIERPTSDGDHWTVLGSPLRLESTPAEVRTVMPRLGFPDPGLLAEFGPRAGSASNSPAGRGR</sequence>
<evidence type="ECO:0000256" key="1">
    <source>
        <dbReference type="ARBA" id="ARBA00022679"/>
    </source>
</evidence>
<evidence type="ECO:0000256" key="2">
    <source>
        <dbReference type="SAM" id="MobiDB-lite"/>
    </source>
</evidence>
<dbReference type="PANTHER" id="PTHR48207">
    <property type="entry name" value="SUCCINATE--HYDROXYMETHYLGLUTARATE COA-TRANSFERASE"/>
    <property type="match status" value="1"/>
</dbReference>
<keyword evidence="1 3" id="KW-0808">Transferase</keyword>
<keyword evidence="4" id="KW-1185">Reference proteome</keyword>
<proteinExistence type="predicted"/>
<dbReference type="RefSeq" id="WP_250922207.1">
    <property type="nucleotide sequence ID" value="NZ_JAMQAW010000034.1"/>
</dbReference>
<protein>
    <submittedName>
        <fullName evidence="3">CoA transferase</fullName>
    </submittedName>
</protein>
<dbReference type="InterPro" id="IPR023606">
    <property type="entry name" value="CoA-Trfase_III_dom_1_sf"/>
</dbReference>
<dbReference type="Proteomes" id="UP001431429">
    <property type="component" value="Unassembled WGS sequence"/>
</dbReference>
<gene>
    <name evidence="3" type="ORF">NBG84_26930</name>
</gene>
<feature type="compositionally biased region" description="Polar residues" evidence="2">
    <location>
        <begin position="732"/>
        <end position="742"/>
    </location>
</feature>
<accession>A0ABT0UU11</accession>
<feature type="region of interest" description="Disordered" evidence="2">
    <location>
        <begin position="723"/>
        <end position="742"/>
    </location>
</feature>
<dbReference type="Pfam" id="PF02515">
    <property type="entry name" value="CoA_transf_3"/>
    <property type="match status" value="3"/>
</dbReference>
<reference evidence="3" key="1">
    <citation type="submission" date="2022-06" db="EMBL/GenBank/DDBJ databases">
        <title>Genome public.</title>
        <authorList>
            <person name="Sun Q."/>
        </authorList>
    </citation>
    <scope>NUCLEOTIDE SEQUENCE</scope>
    <source>
        <strain evidence="3">CWNU-1</strain>
    </source>
</reference>
<dbReference type="InterPro" id="IPR003673">
    <property type="entry name" value="CoA-Trfase_fam_III"/>
</dbReference>
<feature type="region of interest" description="Disordered" evidence="2">
    <location>
        <begin position="97"/>
        <end position="125"/>
    </location>
</feature>
<organism evidence="3 4">
    <name type="scientific">Streptomyces albipurpureus</name>
    <dbReference type="NCBI Taxonomy" id="2897419"/>
    <lineage>
        <taxon>Bacteria</taxon>
        <taxon>Bacillati</taxon>
        <taxon>Actinomycetota</taxon>
        <taxon>Actinomycetes</taxon>
        <taxon>Kitasatosporales</taxon>
        <taxon>Streptomycetaceae</taxon>
        <taxon>Streptomyces</taxon>
    </lineage>
</organism>
<evidence type="ECO:0000313" key="3">
    <source>
        <dbReference type="EMBL" id="MCM2391877.1"/>
    </source>
</evidence>
<dbReference type="InterPro" id="IPR050483">
    <property type="entry name" value="CoA-transferase_III_domain"/>
</dbReference>
<name>A0ABT0UU11_9ACTN</name>
<feature type="compositionally biased region" description="Basic and acidic residues" evidence="2">
    <location>
        <begin position="98"/>
        <end position="113"/>
    </location>
</feature>
<dbReference type="Gene3D" id="3.30.1540.10">
    <property type="entry name" value="formyl-coa transferase, domain 3"/>
    <property type="match status" value="1"/>
</dbReference>
<evidence type="ECO:0000313" key="4">
    <source>
        <dbReference type="Proteomes" id="UP001431429"/>
    </source>
</evidence>
<feature type="compositionally biased region" description="Low complexity" evidence="2">
    <location>
        <begin position="391"/>
        <end position="406"/>
    </location>
</feature>
<dbReference type="InterPro" id="IPR044855">
    <property type="entry name" value="CoA-Trfase_III_dom3_sf"/>
</dbReference>
<comment type="caution">
    <text evidence="3">The sequence shown here is derived from an EMBL/GenBank/DDBJ whole genome shotgun (WGS) entry which is preliminary data.</text>
</comment>